<dbReference type="Pfam" id="PF03091">
    <property type="entry name" value="CutA1"/>
    <property type="match status" value="1"/>
</dbReference>
<evidence type="ECO:0000256" key="1">
    <source>
        <dbReference type="ARBA" id="ARBA00010169"/>
    </source>
</evidence>
<dbReference type="InterPro" id="IPR004323">
    <property type="entry name" value="Ion_tolerance_CutA"/>
</dbReference>
<dbReference type="GO" id="GO:0010038">
    <property type="term" value="P:response to metal ion"/>
    <property type="evidence" value="ECO:0007669"/>
    <property type="project" value="InterPro"/>
</dbReference>
<dbReference type="SUPFAM" id="SSF54913">
    <property type="entry name" value="GlnB-like"/>
    <property type="match status" value="1"/>
</dbReference>
<gene>
    <name evidence="3" type="ORF">JKP88DRAFT_275434</name>
</gene>
<dbReference type="Gene3D" id="3.30.70.120">
    <property type="match status" value="1"/>
</dbReference>
<dbReference type="GO" id="GO:0005507">
    <property type="term" value="F:copper ion binding"/>
    <property type="evidence" value="ECO:0007669"/>
    <property type="project" value="TreeGrafter"/>
</dbReference>
<organism evidence="3 4">
    <name type="scientific">Tribonema minus</name>
    <dbReference type="NCBI Taxonomy" id="303371"/>
    <lineage>
        <taxon>Eukaryota</taxon>
        <taxon>Sar</taxon>
        <taxon>Stramenopiles</taxon>
        <taxon>Ochrophyta</taxon>
        <taxon>PX clade</taxon>
        <taxon>Xanthophyceae</taxon>
        <taxon>Tribonematales</taxon>
        <taxon>Tribonemataceae</taxon>
        <taxon>Tribonema</taxon>
    </lineage>
</organism>
<dbReference type="AlphaFoldDB" id="A0A836CND5"/>
<name>A0A836CND5_9STRA</name>
<keyword evidence="4" id="KW-1185">Reference proteome</keyword>
<comment type="caution">
    <text evidence="3">The sequence shown here is derived from an EMBL/GenBank/DDBJ whole genome shotgun (WGS) entry which is preliminary data.</text>
</comment>
<reference evidence="3" key="1">
    <citation type="submission" date="2021-02" db="EMBL/GenBank/DDBJ databases">
        <title>First Annotated Genome of the Yellow-green Alga Tribonema minus.</title>
        <authorList>
            <person name="Mahan K.M."/>
        </authorList>
    </citation>
    <scope>NUCLEOTIDE SEQUENCE</scope>
    <source>
        <strain evidence="3">UTEX B ZZ1240</strain>
    </source>
</reference>
<dbReference type="PANTHER" id="PTHR23419">
    <property type="entry name" value="DIVALENT CATION TOLERANCE CUTA-RELATED"/>
    <property type="match status" value="1"/>
</dbReference>
<dbReference type="InterPro" id="IPR011322">
    <property type="entry name" value="N-reg_PII-like_a/b"/>
</dbReference>
<feature type="compositionally biased region" description="Pro residues" evidence="2">
    <location>
        <begin position="21"/>
        <end position="36"/>
    </location>
</feature>
<feature type="region of interest" description="Disordered" evidence="2">
    <location>
        <begin position="1"/>
        <end position="44"/>
    </location>
</feature>
<comment type="similarity">
    <text evidence="1">Belongs to the CutA family.</text>
</comment>
<proteinExistence type="inferred from homology"/>
<evidence type="ECO:0000256" key="2">
    <source>
        <dbReference type="SAM" id="MobiDB-lite"/>
    </source>
</evidence>
<dbReference type="PANTHER" id="PTHR23419:SF8">
    <property type="entry name" value="FI09726P"/>
    <property type="match status" value="1"/>
</dbReference>
<dbReference type="OrthoDB" id="2017693at2759"/>
<dbReference type="Proteomes" id="UP000664859">
    <property type="component" value="Unassembled WGS sequence"/>
</dbReference>
<dbReference type="SUPFAM" id="SSF81995">
    <property type="entry name" value="beta-sandwich domain of Sec23/24"/>
    <property type="match status" value="1"/>
</dbReference>
<dbReference type="InterPro" id="IPR015867">
    <property type="entry name" value="N-reg_PII/ATP_PRibTrfase_C"/>
</dbReference>
<protein>
    <submittedName>
        <fullName evidence="3">Uncharacterized protein</fullName>
    </submittedName>
</protein>
<feature type="compositionally biased region" description="Low complexity" evidence="2">
    <location>
        <begin position="10"/>
        <end position="20"/>
    </location>
</feature>
<evidence type="ECO:0000313" key="4">
    <source>
        <dbReference type="Proteomes" id="UP000664859"/>
    </source>
</evidence>
<sequence length="184" mass="19647">MRADAYRAGQQSTQPQQQYQQPPPQQPQYQQAPPPQTVYAAPAPQPVAQAVPAAAPAATVYRDEQALKASSPAPAAAPLFSTVTVSSPTPEKAKEVASRLVADKLAASVSIIPAVQTVYSWRGEVRMDDETLLVCKTRTALVDELVKMVELLSGRGEIPEVVAAHVIGGSQEYLSFILEGTKEP</sequence>
<dbReference type="EMBL" id="JAFCMP010000046">
    <property type="protein sequence ID" value="KAG5189731.1"/>
    <property type="molecule type" value="Genomic_DNA"/>
</dbReference>
<accession>A0A836CND5</accession>
<evidence type="ECO:0000313" key="3">
    <source>
        <dbReference type="EMBL" id="KAG5189731.1"/>
    </source>
</evidence>